<proteinExistence type="predicted"/>
<evidence type="ECO:0000313" key="3">
    <source>
        <dbReference type="Proteomes" id="UP000186309"/>
    </source>
</evidence>
<evidence type="ECO:0000256" key="1">
    <source>
        <dbReference type="SAM" id="MobiDB-lite"/>
    </source>
</evidence>
<reference evidence="3" key="1">
    <citation type="submission" date="2016-12" db="EMBL/GenBank/DDBJ databases">
        <title>Comparative genomics of four Isosphaeraceae planctomycetes: a common pool of plasmids and glycoside hydrolase genes.</title>
        <authorList>
            <person name="Ivanova A."/>
        </authorList>
    </citation>
    <scope>NUCLEOTIDE SEQUENCE [LARGE SCALE GENOMIC DNA]</scope>
    <source>
        <strain evidence="3">PX4</strain>
    </source>
</reference>
<accession>A0A1U7CS97</accession>
<protein>
    <submittedName>
        <fullName evidence="2">Uncharacterized protein</fullName>
    </submittedName>
</protein>
<dbReference type="AlphaFoldDB" id="A0A1U7CS97"/>
<evidence type="ECO:0000313" key="2">
    <source>
        <dbReference type="EMBL" id="APW61815.1"/>
    </source>
</evidence>
<dbReference type="Proteomes" id="UP000186309">
    <property type="component" value="Chromosome"/>
</dbReference>
<feature type="compositionally biased region" description="Polar residues" evidence="1">
    <location>
        <begin position="93"/>
        <end position="110"/>
    </location>
</feature>
<name>A0A1U7CS97_9BACT</name>
<sequence length="230" mass="24550">MSSQGASLKLSQSPTLRTIRNRAWLRNLVALRLGSGGRSCRRWSGRSRRRPTSATCEGWTARWSTTSDSNNLAVARWPLCAVRRALANCPGSFQTPAAQSGTSSAPNRSQGQGGMSRFTGTIRSTLKSVWNSPLHSPGMAKSSARPPQPVPWPQRPITGRTASSTGRTRRFADGAGARGTRWQVPTGRSTGHWNDEWNCDPTKIRTDVFHPLVADGSSAAGPGAAADGGA</sequence>
<feature type="region of interest" description="Disordered" evidence="1">
    <location>
        <begin position="93"/>
        <end position="195"/>
    </location>
</feature>
<organism evidence="2 3">
    <name type="scientific">Paludisphaera borealis</name>
    <dbReference type="NCBI Taxonomy" id="1387353"/>
    <lineage>
        <taxon>Bacteria</taxon>
        <taxon>Pseudomonadati</taxon>
        <taxon>Planctomycetota</taxon>
        <taxon>Planctomycetia</taxon>
        <taxon>Isosphaerales</taxon>
        <taxon>Isosphaeraceae</taxon>
        <taxon>Paludisphaera</taxon>
    </lineage>
</organism>
<feature type="compositionally biased region" description="Polar residues" evidence="1">
    <location>
        <begin position="118"/>
        <end position="134"/>
    </location>
</feature>
<gene>
    <name evidence="2" type="ORF">BSF38_03344</name>
</gene>
<dbReference type="STRING" id="1387353.BSF38_03344"/>
<dbReference type="EMBL" id="CP019082">
    <property type="protein sequence ID" value="APW61815.1"/>
    <property type="molecule type" value="Genomic_DNA"/>
</dbReference>
<feature type="compositionally biased region" description="Low complexity" evidence="1">
    <location>
        <begin position="155"/>
        <end position="166"/>
    </location>
</feature>
<dbReference type="KEGG" id="pbor:BSF38_03344"/>
<keyword evidence="3" id="KW-1185">Reference proteome</keyword>